<dbReference type="OrthoDB" id="2691745at2759"/>
<dbReference type="Pfam" id="PF20414">
    <property type="entry name" value="DUF6698"/>
    <property type="match status" value="1"/>
</dbReference>
<feature type="region of interest" description="Disordered" evidence="1">
    <location>
        <begin position="49"/>
        <end position="68"/>
    </location>
</feature>
<dbReference type="HOGENOM" id="CLU_028048_2_1_1"/>
<sequence>MAPSAAYDAFNSDAEDGGPEDFNLDEGTDNTNLEDLDSDAKQHRQLTHVPSPQADVAELQGSRNASSKSNSLMTCIEQEAKKYLLLYHFFIIQSLFPAAPNPNTDQCNPAWWKSQDGKLKGALTELYKMIPADLHELMVTYKQFGSVFIQAHGQERSNVLKVIKDCSGMLFAPYNISPDLFTGKPACKKDNKACLVLLKKDGVREYTCFAPILFADPKQMVTGGLLKSPVLVKVSMHENKHGWPPARGQKMGMLSITEGLIAGACILVQFLLSHDPELSATGAETQVNYQSEYDFYLEKLFKASPWAVSMMNFFNQEVFRKGSQLANVKFEVFANVEQLHTWEDEFLDELNNIDPTCFHTA</sequence>
<organism evidence="2 3">
    <name type="scientific">Pisolithus tinctorius Marx 270</name>
    <dbReference type="NCBI Taxonomy" id="870435"/>
    <lineage>
        <taxon>Eukaryota</taxon>
        <taxon>Fungi</taxon>
        <taxon>Dikarya</taxon>
        <taxon>Basidiomycota</taxon>
        <taxon>Agaricomycotina</taxon>
        <taxon>Agaricomycetes</taxon>
        <taxon>Agaricomycetidae</taxon>
        <taxon>Boletales</taxon>
        <taxon>Sclerodermatineae</taxon>
        <taxon>Pisolithaceae</taxon>
        <taxon>Pisolithus</taxon>
    </lineage>
</organism>
<dbReference type="EMBL" id="KN832053">
    <property type="protein sequence ID" value="KIN96116.1"/>
    <property type="molecule type" value="Genomic_DNA"/>
</dbReference>
<feature type="compositionally biased region" description="Acidic residues" evidence="1">
    <location>
        <begin position="13"/>
        <end position="37"/>
    </location>
</feature>
<dbReference type="InterPro" id="IPR046521">
    <property type="entry name" value="DUF6698"/>
</dbReference>
<protein>
    <submittedName>
        <fullName evidence="2">Uncharacterized protein</fullName>
    </submittedName>
</protein>
<feature type="region of interest" description="Disordered" evidence="1">
    <location>
        <begin position="1"/>
        <end position="41"/>
    </location>
</feature>
<name>A0A0C3JET1_PISTI</name>
<reference evidence="3" key="2">
    <citation type="submission" date="2015-01" db="EMBL/GenBank/DDBJ databases">
        <title>Evolutionary Origins and Diversification of the Mycorrhizal Mutualists.</title>
        <authorList>
            <consortium name="DOE Joint Genome Institute"/>
            <consortium name="Mycorrhizal Genomics Consortium"/>
            <person name="Kohler A."/>
            <person name="Kuo A."/>
            <person name="Nagy L.G."/>
            <person name="Floudas D."/>
            <person name="Copeland A."/>
            <person name="Barry K.W."/>
            <person name="Cichocki N."/>
            <person name="Veneault-Fourrey C."/>
            <person name="LaButti K."/>
            <person name="Lindquist E.A."/>
            <person name="Lipzen A."/>
            <person name="Lundell T."/>
            <person name="Morin E."/>
            <person name="Murat C."/>
            <person name="Riley R."/>
            <person name="Ohm R."/>
            <person name="Sun H."/>
            <person name="Tunlid A."/>
            <person name="Henrissat B."/>
            <person name="Grigoriev I.V."/>
            <person name="Hibbett D.S."/>
            <person name="Martin F."/>
        </authorList>
    </citation>
    <scope>NUCLEOTIDE SEQUENCE [LARGE SCALE GENOMIC DNA]</scope>
    <source>
        <strain evidence="3">Marx 270</strain>
    </source>
</reference>
<evidence type="ECO:0000313" key="2">
    <source>
        <dbReference type="EMBL" id="KIN96116.1"/>
    </source>
</evidence>
<proteinExistence type="predicted"/>
<accession>A0A0C3JET1</accession>
<gene>
    <name evidence="2" type="ORF">M404DRAFT_164126</name>
</gene>
<reference evidence="2 3" key="1">
    <citation type="submission" date="2014-04" db="EMBL/GenBank/DDBJ databases">
        <authorList>
            <consortium name="DOE Joint Genome Institute"/>
            <person name="Kuo A."/>
            <person name="Kohler A."/>
            <person name="Costa M.D."/>
            <person name="Nagy L.G."/>
            <person name="Floudas D."/>
            <person name="Copeland A."/>
            <person name="Barry K.W."/>
            <person name="Cichocki N."/>
            <person name="Veneault-Fourrey C."/>
            <person name="LaButti K."/>
            <person name="Lindquist E.A."/>
            <person name="Lipzen A."/>
            <person name="Lundell T."/>
            <person name="Morin E."/>
            <person name="Murat C."/>
            <person name="Sun H."/>
            <person name="Tunlid A."/>
            <person name="Henrissat B."/>
            <person name="Grigoriev I.V."/>
            <person name="Hibbett D.S."/>
            <person name="Martin F."/>
            <person name="Nordberg H.P."/>
            <person name="Cantor M.N."/>
            <person name="Hua S.X."/>
        </authorList>
    </citation>
    <scope>NUCLEOTIDE SEQUENCE [LARGE SCALE GENOMIC DNA]</scope>
    <source>
        <strain evidence="2 3">Marx 270</strain>
    </source>
</reference>
<dbReference type="AlphaFoldDB" id="A0A0C3JET1"/>
<evidence type="ECO:0000256" key="1">
    <source>
        <dbReference type="SAM" id="MobiDB-lite"/>
    </source>
</evidence>
<dbReference type="Proteomes" id="UP000054217">
    <property type="component" value="Unassembled WGS sequence"/>
</dbReference>
<evidence type="ECO:0000313" key="3">
    <source>
        <dbReference type="Proteomes" id="UP000054217"/>
    </source>
</evidence>
<dbReference type="InParanoid" id="A0A0C3JET1"/>
<keyword evidence="3" id="KW-1185">Reference proteome</keyword>